<dbReference type="AlphaFoldDB" id="A0AAV5T2P5"/>
<gene>
    <name evidence="1" type="ORF">PENTCL1PPCAC_11936</name>
</gene>
<evidence type="ECO:0000313" key="1">
    <source>
        <dbReference type="EMBL" id="GMS89761.1"/>
    </source>
</evidence>
<protein>
    <submittedName>
        <fullName evidence="1">Uncharacterized protein</fullName>
    </submittedName>
</protein>
<dbReference type="Proteomes" id="UP001432027">
    <property type="component" value="Unassembled WGS sequence"/>
</dbReference>
<dbReference type="EMBL" id="BTSX01000003">
    <property type="protein sequence ID" value="GMS89761.1"/>
    <property type="molecule type" value="Genomic_DNA"/>
</dbReference>
<accession>A0AAV5T2P5</accession>
<reference evidence="1" key="1">
    <citation type="submission" date="2023-10" db="EMBL/GenBank/DDBJ databases">
        <title>Genome assembly of Pristionchus species.</title>
        <authorList>
            <person name="Yoshida K."/>
            <person name="Sommer R.J."/>
        </authorList>
    </citation>
    <scope>NUCLEOTIDE SEQUENCE</scope>
    <source>
        <strain evidence="1">RS0144</strain>
    </source>
</reference>
<comment type="caution">
    <text evidence="1">The sequence shown here is derived from an EMBL/GenBank/DDBJ whole genome shotgun (WGS) entry which is preliminary data.</text>
</comment>
<evidence type="ECO:0000313" key="2">
    <source>
        <dbReference type="Proteomes" id="UP001432027"/>
    </source>
</evidence>
<feature type="non-terminal residue" evidence="1">
    <location>
        <position position="1"/>
    </location>
</feature>
<proteinExistence type="predicted"/>
<organism evidence="1 2">
    <name type="scientific">Pristionchus entomophagus</name>
    <dbReference type="NCBI Taxonomy" id="358040"/>
    <lineage>
        <taxon>Eukaryota</taxon>
        <taxon>Metazoa</taxon>
        <taxon>Ecdysozoa</taxon>
        <taxon>Nematoda</taxon>
        <taxon>Chromadorea</taxon>
        <taxon>Rhabditida</taxon>
        <taxon>Rhabditina</taxon>
        <taxon>Diplogasteromorpha</taxon>
        <taxon>Diplogasteroidea</taxon>
        <taxon>Neodiplogasteridae</taxon>
        <taxon>Pristionchus</taxon>
    </lineage>
</organism>
<keyword evidence="2" id="KW-1185">Reference proteome</keyword>
<name>A0AAV5T2P5_9BILA</name>
<sequence length="330" mass="37330">LHSSQNPYARAYKARNARVFAVPFDEMTLNKRAFSSTSHFDLNCLPDVFARDNETHNKRLYSRRSLYNLNTLPDPFADNQETQNKRAFSSRSQADLRALPDFVYGAQTPLSSLSNTSLASNYSNYSLQSSDSGVDRRYVLAPPSATINKNARSSESAYDIRALPDPFTRGGGCGRASRSVSCSSYSGVEYKPTQLEQFMNAPECSIELEDATHNKRALTQESVMDVRLLPDQFEDVAPHPLPPQLLHPSTPTKALNKYALSAESQHALKTIPCPFENVNPYRRVRPLTRRMRDFSWQSMEDLRNCPSIEDVSTARSFTQTQADRWRNGHY</sequence>